<dbReference type="EMBL" id="JBBPBK010000015">
    <property type="protein sequence ID" value="KAK9268528.1"/>
    <property type="molecule type" value="Genomic_DNA"/>
</dbReference>
<evidence type="ECO:0000313" key="2">
    <source>
        <dbReference type="Proteomes" id="UP001415857"/>
    </source>
</evidence>
<protein>
    <submittedName>
        <fullName evidence="1">Uncharacterized protein</fullName>
    </submittedName>
</protein>
<comment type="caution">
    <text evidence="1">The sequence shown here is derived from an EMBL/GenBank/DDBJ whole genome shotgun (WGS) entry which is preliminary data.</text>
</comment>
<dbReference type="Proteomes" id="UP001415857">
    <property type="component" value="Unassembled WGS sequence"/>
</dbReference>
<evidence type="ECO:0000313" key="1">
    <source>
        <dbReference type="EMBL" id="KAK9268528.1"/>
    </source>
</evidence>
<gene>
    <name evidence="1" type="ORF">L1049_000281</name>
</gene>
<dbReference type="AlphaFoldDB" id="A0AAP0R593"/>
<name>A0AAP0R593_LIQFO</name>
<proteinExistence type="predicted"/>
<organism evidence="1 2">
    <name type="scientific">Liquidambar formosana</name>
    <name type="common">Formosan gum</name>
    <dbReference type="NCBI Taxonomy" id="63359"/>
    <lineage>
        <taxon>Eukaryota</taxon>
        <taxon>Viridiplantae</taxon>
        <taxon>Streptophyta</taxon>
        <taxon>Embryophyta</taxon>
        <taxon>Tracheophyta</taxon>
        <taxon>Spermatophyta</taxon>
        <taxon>Magnoliopsida</taxon>
        <taxon>eudicotyledons</taxon>
        <taxon>Gunneridae</taxon>
        <taxon>Pentapetalae</taxon>
        <taxon>Saxifragales</taxon>
        <taxon>Altingiaceae</taxon>
        <taxon>Liquidambar</taxon>
    </lineage>
</organism>
<reference evidence="1 2" key="1">
    <citation type="journal article" date="2024" name="Plant J.">
        <title>Genome sequences and population genomics reveal climatic adaptation and genomic divergence between two closely related sweetgum species.</title>
        <authorList>
            <person name="Xu W.Q."/>
            <person name="Ren C.Q."/>
            <person name="Zhang X.Y."/>
            <person name="Comes H.P."/>
            <person name="Liu X.H."/>
            <person name="Li Y.G."/>
            <person name="Kettle C.J."/>
            <person name="Jalonen R."/>
            <person name="Gaisberger H."/>
            <person name="Ma Y.Z."/>
            <person name="Qiu Y.X."/>
        </authorList>
    </citation>
    <scope>NUCLEOTIDE SEQUENCE [LARGE SCALE GENOMIC DNA]</scope>
    <source>
        <strain evidence="1">Hangzhou</strain>
    </source>
</reference>
<accession>A0AAP0R593</accession>
<keyword evidence="2" id="KW-1185">Reference proteome</keyword>
<sequence>MSYGKETLHNGRKLTCILGKEETDSCTHSKLCRLCVNFTVRFKPTFFYSFFLFGLSKDSKPLKRPNVRSKSLKFVHKNLERKRGDLHNRNYLLKGCPYS</sequence>